<feature type="compositionally biased region" description="Basic residues" evidence="1">
    <location>
        <begin position="774"/>
        <end position="785"/>
    </location>
</feature>
<keyword evidence="3" id="KW-1185">Reference proteome</keyword>
<evidence type="ECO:0000313" key="2">
    <source>
        <dbReference type="EMBL" id="KAJ5358499.1"/>
    </source>
</evidence>
<dbReference type="PANTHER" id="PTHR40788">
    <property type="entry name" value="CLR5 DOMAIN-CONTAINING PROTEIN-RELATED"/>
    <property type="match status" value="1"/>
</dbReference>
<feature type="region of interest" description="Disordered" evidence="1">
    <location>
        <begin position="766"/>
        <end position="896"/>
    </location>
</feature>
<evidence type="ECO:0000256" key="1">
    <source>
        <dbReference type="SAM" id="MobiDB-lite"/>
    </source>
</evidence>
<feature type="compositionally biased region" description="Basic and acidic residues" evidence="1">
    <location>
        <begin position="866"/>
        <end position="875"/>
    </location>
</feature>
<dbReference type="OrthoDB" id="4350039at2759"/>
<feature type="compositionally biased region" description="Basic residues" evidence="1">
    <location>
        <begin position="853"/>
        <end position="865"/>
    </location>
</feature>
<dbReference type="EMBL" id="JAPZBS010000009">
    <property type="protein sequence ID" value="KAJ5358499.1"/>
    <property type="molecule type" value="Genomic_DNA"/>
</dbReference>
<dbReference type="Proteomes" id="UP001147782">
    <property type="component" value="Unassembled WGS sequence"/>
</dbReference>
<reference evidence="2" key="1">
    <citation type="submission" date="2022-11" db="EMBL/GenBank/DDBJ databases">
        <authorList>
            <person name="Petersen C."/>
        </authorList>
    </citation>
    <scope>NUCLEOTIDE SEQUENCE</scope>
    <source>
        <strain evidence="2">IBT 29864</strain>
    </source>
</reference>
<accession>A0A9W9RFU3</accession>
<organism evidence="2 3">
    <name type="scientific">Penicillium cataractarum</name>
    <dbReference type="NCBI Taxonomy" id="2100454"/>
    <lineage>
        <taxon>Eukaryota</taxon>
        <taxon>Fungi</taxon>
        <taxon>Dikarya</taxon>
        <taxon>Ascomycota</taxon>
        <taxon>Pezizomycotina</taxon>
        <taxon>Eurotiomycetes</taxon>
        <taxon>Eurotiomycetidae</taxon>
        <taxon>Eurotiales</taxon>
        <taxon>Aspergillaceae</taxon>
        <taxon>Penicillium</taxon>
    </lineage>
</organism>
<feature type="compositionally biased region" description="Basic and acidic residues" evidence="1">
    <location>
        <begin position="832"/>
        <end position="852"/>
    </location>
</feature>
<dbReference type="RefSeq" id="XP_056549785.1">
    <property type="nucleotide sequence ID" value="XM_056703825.1"/>
</dbReference>
<feature type="compositionally biased region" description="Basic and acidic residues" evidence="1">
    <location>
        <begin position="883"/>
        <end position="896"/>
    </location>
</feature>
<dbReference type="PANTHER" id="PTHR40788:SF2">
    <property type="entry name" value="CLR5 DOMAIN-CONTAINING PROTEIN"/>
    <property type="match status" value="1"/>
</dbReference>
<feature type="compositionally biased region" description="Acidic residues" evidence="1">
    <location>
        <begin position="793"/>
        <end position="806"/>
    </location>
</feature>
<protein>
    <submittedName>
        <fullName evidence="2">Uncharacterized protein</fullName>
    </submittedName>
</protein>
<feature type="compositionally biased region" description="Acidic residues" evidence="1">
    <location>
        <begin position="814"/>
        <end position="827"/>
    </location>
</feature>
<evidence type="ECO:0000313" key="3">
    <source>
        <dbReference type="Proteomes" id="UP001147782"/>
    </source>
</evidence>
<reference evidence="2" key="2">
    <citation type="journal article" date="2023" name="IMA Fungus">
        <title>Comparative genomic study of the Penicillium genus elucidates a diverse pangenome and 15 lateral gene transfer events.</title>
        <authorList>
            <person name="Petersen C."/>
            <person name="Sorensen T."/>
            <person name="Nielsen M.R."/>
            <person name="Sondergaard T.E."/>
            <person name="Sorensen J.L."/>
            <person name="Fitzpatrick D.A."/>
            <person name="Frisvad J.C."/>
            <person name="Nielsen K.L."/>
        </authorList>
    </citation>
    <scope>NUCLEOTIDE SEQUENCE</scope>
    <source>
        <strain evidence="2">IBT 29864</strain>
    </source>
</reference>
<sequence>MDQEVRKSSEQGFGDPKSVLQSMVVRWPPDKKARFYADPEFEELIIDVGLKFNRDLGTIWMDRVARVLLAIPPEDTQRAKALFSWISCTLPTLISSNLTAQANDTLEGAMKIALTSGNLAVWLAIVPKGLDLEITVPSFFPTLQEAKALRDKYAKVIFENYDNLRRLMQTSEKEIQNRWARADAKGRAKILRQVWPAISAKHLSHVRDIMKHNKPPDAACLWPHINVEGLSQSDNLLGFLDSRTRQPPWMFFWLDKESWAVAAANRYVQAYWLSEHLMEVTGKDTVDDYCNITTGEQMSDAKFKIWPQFAARAGDGLTTMVVQAHIYSFLFDCCLVILDETKAQFQASHNHLDPASPLGNSTVQLKPTSTVDALIKFPYRVPRFDQLDLETLIQNVAATRDFARAHYLSLRRDPAYFAQALKDLSEHRLEHVQVKAYVVENMNRRPPWDKRKDPHRGKHPILSDEKSHPLFWNYVLIELVKETLWKLILFDDLHDRLVTIYNSFDPSNPTASLISPDKELPKHVFKELGHLLYRLTLIICPATEALGDTIAASPLLREQFWIYPKPPSQTKYLIERRKPLTIVDKPSDVSWLIDTLVNTGPNRKVPFVLMISLLHHAMENSQASLTNYIYGLVADIGLLSEILNTLELLHPWSLAVQHDFSQNHSSRDDLSQDFRDFQGVIYRISSYLSLTSSATGMFDLASHLCDTSPDDIYPTEGKHKVEVAALRKKSENALAQFWKKVDGQLRPILVEYPIVEDAHEIEQQEQLAESAKVKNQRPKKKKSKKGKEIVEPGMEEDEEDQEEEQQQEMIQEYEQQDEPALEEDENDVQQTSDERYKKMWEEEWDKAWGENRSKRRSQRKQRHPKKDTSDNETPKLKHQTRLSRSETRKSRSRQEG</sequence>
<dbReference type="AlphaFoldDB" id="A0A9W9RFU3"/>
<gene>
    <name evidence="2" type="ORF">N7496_010912</name>
</gene>
<proteinExistence type="predicted"/>
<name>A0A9W9RFU3_9EURO</name>
<comment type="caution">
    <text evidence="2">The sequence shown here is derived from an EMBL/GenBank/DDBJ whole genome shotgun (WGS) entry which is preliminary data.</text>
</comment>
<dbReference type="GeneID" id="81443004"/>